<dbReference type="InterPro" id="IPR002429">
    <property type="entry name" value="CcO_II-like_C"/>
</dbReference>
<evidence type="ECO:0000256" key="1">
    <source>
        <dbReference type="ARBA" id="ARBA00004196"/>
    </source>
</evidence>
<dbReference type="CDD" id="cd13913">
    <property type="entry name" value="ba3_CcO_II_C"/>
    <property type="match status" value="1"/>
</dbReference>
<gene>
    <name evidence="5" type="ORF">SAMN05444391_0575</name>
</gene>
<keyword evidence="6" id="KW-1185">Reference proteome</keyword>
<dbReference type="GO" id="GO:0016020">
    <property type="term" value="C:membrane"/>
    <property type="evidence" value="ECO:0007669"/>
    <property type="project" value="InterPro"/>
</dbReference>
<dbReference type="GO" id="GO:0030313">
    <property type="term" value="C:cell envelope"/>
    <property type="evidence" value="ECO:0007669"/>
    <property type="project" value="UniProtKB-SubCell"/>
</dbReference>
<dbReference type="InterPro" id="IPR008972">
    <property type="entry name" value="Cupredoxin"/>
</dbReference>
<organism evidence="5 6">
    <name type="scientific">Thermocrinis minervae</name>
    <dbReference type="NCBI Taxonomy" id="381751"/>
    <lineage>
        <taxon>Bacteria</taxon>
        <taxon>Pseudomonadati</taxon>
        <taxon>Aquificota</taxon>
        <taxon>Aquificia</taxon>
        <taxon>Aquificales</taxon>
        <taxon>Aquificaceae</taxon>
        <taxon>Thermocrinis</taxon>
    </lineage>
</organism>
<protein>
    <submittedName>
        <fullName evidence="5">Cytochrome c oxidase subunit 2</fullName>
    </submittedName>
</protein>
<dbReference type="PROSITE" id="PS50857">
    <property type="entry name" value="COX2_CUA"/>
    <property type="match status" value="1"/>
</dbReference>
<evidence type="ECO:0000259" key="4">
    <source>
        <dbReference type="PROSITE" id="PS50857"/>
    </source>
</evidence>
<dbReference type="STRING" id="381751.SAMN05444391_0575"/>
<dbReference type="RefSeq" id="WP_079653736.1">
    <property type="nucleotide sequence ID" value="NZ_LT670846.1"/>
</dbReference>
<dbReference type="Proteomes" id="UP000189810">
    <property type="component" value="Chromosome I"/>
</dbReference>
<keyword evidence="2" id="KW-0479">Metal-binding</keyword>
<dbReference type="OrthoDB" id="9773456at2"/>
<dbReference type="InterPro" id="IPR001505">
    <property type="entry name" value="Copper_CuA"/>
</dbReference>
<comment type="subcellular location">
    <subcellularLocation>
        <location evidence="1">Cell envelope</location>
    </subcellularLocation>
</comment>
<dbReference type="Pfam" id="PF00116">
    <property type="entry name" value="COX2"/>
    <property type="match status" value="1"/>
</dbReference>
<dbReference type="EMBL" id="LT670846">
    <property type="protein sequence ID" value="SHK29630.1"/>
    <property type="molecule type" value="Genomic_DNA"/>
</dbReference>
<dbReference type="PANTHER" id="PTHR42838">
    <property type="entry name" value="CYTOCHROME C OXIDASE SUBUNIT II"/>
    <property type="match status" value="1"/>
</dbReference>
<accession>A0A1M6RB31</accession>
<dbReference type="GO" id="GO:0004129">
    <property type="term" value="F:cytochrome-c oxidase activity"/>
    <property type="evidence" value="ECO:0007669"/>
    <property type="project" value="InterPro"/>
</dbReference>
<sequence length="146" mass="16253">MDKAEKGALFTAVVFLLTFFGLLVYAAKGMNIDVPTCITDVKPFTEGKVIKLSDNRYEIHYLAYMWGFDPADVEIPAGSTVDIYLTSKDVIHGFQIQPNTNVNLMAIPGTVSYARVKFDKPGVYHIVCHEYCGIGHQDMSTKIIVK</sequence>
<keyword evidence="3" id="KW-0186">Copper</keyword>
<evidence type="ECO:0000256" key="2">
    <source>
        <dbReference type="ARBA" id="ARBA00022723"/>
    </source>
</evidence>
<dbReference type="AlphaFoldDB" id="A0A1M6RB31"/>
<feature type="domain" description="Cytochrome oxidase subunit II copper A binding" evidence="4">
    <location>
        <begin position="52"/>
        <end position="146"/>
    </location>
</feature>
<evidence type="ECO:0000313" key="5">
    <source>
        <dbReference type="EMBL" id="SHK29630.1"/>
    </source>
</evidence>
<dbReference type="PANTHER" id="PTHR42838:SF2">
    <property type="entry name" value="NITROUS-OXIDE REDUCTASE"/>
    <property type="match status" value="1"/>
</dbReference>
<dbReference type="GO" id="GO:0005507">
    <property type="term" value="F:copper ion binding"/>
    <property type="evidence" value="ECO:0007669"/>
    <property type="project" value="InterPro"/>
</dbReference>
<dbReference type="PROSITE" id="PS00078">
    <property type="entry name" value="COX2"/>
    <property type="match status" value="1"/>
</dbReference>
<dbReference type="InterPro" id="IPR034214">
    <property type="entry name" value="Ba3_CcO_II_C"/>
</dbReference>
<dbReference type="SUPFAM" id="SSF49503">
    <property type="entry name" value="Cupredoxins"/>
    <property type="match status" value="1"/>
</dbReference>
<dbReference type="InterPro" id="IPR051403">
    <property type="entry name" value="NosZ/Cyto_c_oxidase_sub2"/>
</dbReference>
<evidence type="ECO:0000256" key="3">
    <source>
        <dbReference type="ARBA" id="ARBA00023008"/>
    </source>
</evidence>
<name>A0A1M6RB31_9AQUI</name>
<dbReference type="Gene3D" id="2.60.40.420">
    <property type="entry name" value="Cupredoxins - blue copper proteins"/>
    <property type="match status" value="1"/>
</dbReference>
<reference evidence="5 6" key="1">
    <citation type="submission" date="2016-11" db="EMBL/GenBank/DDBJ databases">
        <authorList>
            <person name="Jaros S."/>
            <person name="Januszkiewicz K."/>
            <person name="Wedrychowicz H."/>
        </authorList>
    </citation>
    <scope>NUCLEOTIDE SEQUENCE [LARGE SCALE GENOMIC DNA]</scope>
    <source>
        <strain evidence="5 6">DSM 19557</strain>
    </source>
</reference>
<evidence type="ECO:0000313" key="6">
    <source>
        <dbReference type="Proteomes" id="UP000189810"/>
    </source>
</evidence>
<proteinExistence type="predicted"/>